<dbReference type="AlphaFoldDB" id="A0A2Y9B207"/>
<dbReference type="EMBL" id="QGDJ01000010">
    <property type="protein sequence ID" value="PWJ15835.1"/>
    <property type="molecule type" value="Genomic_DNA"/>
</dbReference>
<proteinExistence type="predicted"/>
<dbReference type="Proteomes" id="UP000251571">
    <property type="component" value="Unassembled WGS sequence"/>
</dbReference>
<reference evidence="2 4" key="1">
    <citation type="submission" date="2016-10" db="EMBL/GenBank/DDBJ databases">
        <authorList>
            <person name="Cai Z."/>
        </authorList>
    </citation>
    <scope>NUCLEOTIDE SEQUENCE [LARGE SCALE GENOMIC DNA]</scope>
    <source>
        <strain evidence="2 4">DSM 25227</strain>
    </source>
</reference>
<sequence>MARARRTRLGLAAGPTRLRCGASGTEDALSAWAILDGVKARPSLSGEAIQMPFASV</sequence>
<dbReference type="Proteomes" id="UP000245839">
    <property type="component" value="Unassembled WGS sequence"/>
</dbReference>
<evidence type="ECO:0000313" key="3">
    <source>
        <dbReference type="Proteomes" id="UP000245839"/>
    </source>
</evidence>
<keyword evidence="3" id="KW-1185">Reference proteome</keyword>
<evidence type="ECO:0000313" key="4">
    <source>
        <dbReference type="Proteomes" id="UP000251571"/>
    </source>
</evidence>
<accession>A0A2Y9B207</accession>
<protein>
    <submittedName>
        <fullName evidence="2">Uncharacterized protein</fullName>
    </submittedName>
</protein>
<evidence type="ECO:0000313" key="2">
    <source>
        <dbReference type="EMBL" id="SSA49528.1"/>
    </source>
</evidence>
<evidence type="ECO:0000313" key="1">
    <source>
        <dbReference type="EMBL" id="PWJ15835.1"/>
    </source>
</evidence>
<name>A0A2Y9B207_9RHOB</name>
<reference evidence="1 3" key="2">
    <citation type="submission" date="2018-03" db="EMBL/GenBank/DDBJ databases">
        <title>Genomic Encyclopedia of Archaeal and Bacterial Type Strains, Phase II (KMG-II): from individual species to whole genera.</title>
        <authorList>
            <person name="Goeker M."/>
        </authorList>
    </citation>
    <scope>NUCLEOTIDE SEQUENCE [LARGE SCALE GENOMIC DNA]</scope>
    <source>
        <strain evidence="1 3">DSM 25227</strain>
    </source>
</reference>
<gene>
    <name evidence="1" type="ORF">BCF38_11055</name>
    <name evidence="2" type="ORF">SAMN05421539_11055</name>
</gene>
<organism evidence="2 4">
    <name type="scientific">Jannaschia seohaensis</name>
    <dbReference type="NCBI Taxonomy" id="475081"/>
    <lineage>
        <taxon>Bacteria</taxon>
        <taxon>Pseudomonadati</taxon>
        <taxon>Pseudomonadota</taxon>
        <taxon>Alphaproteobacteria</taxon>
        <taxon>Rhodobacterales</taxon>
        <taxon>Roseobacteraceae</taxon>
        <taxon>Jannaschia</taxon>
    </lineage>
</organism>
<dbReference type="EMBL" id="UETC01000010">
    <property type="protein sequence ID" value="SSA49528.1"/>
    <property type="molecule type" value="Genomic_DNA"/>
</dbReference>